<dbReference type="GO" id="GO:0006265">
    <property type="term" value="P:DNA topological change"/>
    <property type="evidence" value="ECO:0007669"/>
    <property type="project" value="InterPro"/>
</dbReference>
<accession>A0A6C7DZK4</accession>
<dbReference type="GO" id="GO:0034335">
    <property type="term" value="F:DNA negative supercoiling activity"/>
    <property type="evidence" value="ECO:0007669"/>
    <property type="project" value="UniProtKB-ARBA"/>
</dbReference>
<dbReference type="NCBIfam" id="NF011501">
    <property type="entry name" value="PRK14939.1"/>
    <property type="match status" value="1"/>
</dbReference>
<dbReference type="InterPro" id="IPR001241">
    <property type="entry name" value="Topo_IIA"/>
</dbReference>
<dbReference type="SUPFAM" id="SSF54211">
    <property type="entry name" value="Ribosomal protein S5 domain 2-like"/>
    <property type="match status" value="1"/>
</dbReference>
<protein>
    <recommendedName>
        <fullName evidence="4">DNA topoisomerase (ATP-hydrolyzing)</fullName>
        <ecNumber evidence="4">5.6.2.2</ecNumber>
    </recommendedName>
</protein>
<dbReference type="InterPro" id="IPR034160">
    <property type="entry name" value="TOPRIM_GyrB"/>
</dbReference>
<evidence type="ECO:0000256" key="1">
    <source>
        <dbReference type="ARBA" id="ARBA00000185"/>
    </source>
</evidence>
<dbReference type="Gene3D" id="3.40.50.670">
    <property type="match status" value="1"/>
</dbReference>
<feature type="domain" description="Toprim" evidence="13">
    <location>
        <begin position="484"/>
        <end position="598"/>
    </location>
</feature>
<evidence type="ECO:0000256" key="6">
    <source>
        <dbReference type="ARBA" id="ARBA00022741"/>
    </source>
</evidence>
<keyword evidence="6" id="KW-0547">Nucleotide-binding</keyword>
<dbReference type="InterPro" id="IPR020568">
    <property type="entry name" value="Ribosomal_Su5_D2-typ_SF"/>
</dbReference>
<dbReference type="PRINTS" id="PR00418">
    <property type="entry name" value="TPI2FAMILY"/>
</dbReference>
<dbReference type="SMART" id="SM00387">
    <property type="entry name" value="HATPase_c"/>
    <property type="match status" value="1"/>
</dbReference>
<dbReference type="EMBL" id="AP012057">
    <property type="protein sequence ID" value="BAN00320.1"/>
    <property type="molecule type" value="Genomic_DNA"/>
</dbReference>
<dbReference type="InterPro" id="IPR014721">
    <property type="entry name" value="Ribsml_uS5_D2-typ_fold_subgr"/>
</dbReference>
<evidence type="ECO:0000313" key="15">
    <source>
        <dbReference type="Proteomes" id="UP000011863"/>
    </source>
</evidence>
<dbReference type="Pfam" id="PF00986">
    <property type="entry name" value="DNA_gyraseB_C"/>
    <property type="match status" value="1"/>
</dbReference>
<dbReference type="FunFam" id="3.40.50.670:FF:000002">
    <property type="entry name" value="DNA gyrase subunit B"/>
    <property type="match status" value="1"/>
</dbReference>
<dbReference type="InterPro" id="IPR002288">
    <property type="entry name" value="DNA_gyrase_B_C"/>
</dbReference>
<comment type="cofactor">
    <cofactor evidence="2">
        <name>Mg(2+)</name>
        <dbReference type="ChEBI" id="CHEBI:18420"/>
    </cofactor>
</comment>
<dbReference type="EC" id="5.6.2.2" evidence="4"/>
<keyword evidence="10" id="KW-0238">DNA-binding</keyword>
<evidence type="ECO:0000256" key="5">
    <source>
        <dbReference type="ARBA" id="ARBA00022723"/>
    </source>
</evidence>
<dbReference type="InterPro" id="IPR000565">
    <property type="entry name" value="Topo_IIA_B"/>
</dbReference>
<keyword evidence="11 14" id="KW-0413">Isomerase</keyword>
<dbReference type="AlphaFoldDB" id="A0A6C7DZK4"/>
<keyword evidence="5" id="KW-0479">Metal-binding</keyword>
<dbReference type="FunFam" id="3.30.230.10:FF:000005">
    <property type="entry name" value="DNA gyrase subunit B"/>
    <property type="match status" value="1"/>
</dbReference>
<dbReference type="InterPro" id="IPR013759">
    <property type="entry name" value="Topo_IIA_B_C"/>
</dbReference>
<dbReference type="Pfam" id="PF01751">
    <property type="entry name" value="Toprim"/>
    <property type="match status" value="1"/>
</dbReference>
<keyword evidence="7" id="KW-0067">ATP-binding</keyword>
<comment type="similarity">
    <text evidence="3">Belongs to the type II topoisomerase GyrB family.</text>
</comment>
<dbReference type="CDD" id="cd03366">
    <property type="entry name" value="TOPRIM_TopoIIA_GyrB"/>
    <property type="match status" value="1"/>
</dbReference>
<dbReference type="RefSeq" id="WP_015439568.1">
    <property type="nucleotide sequence ID" value="NC_020520.1"/>
</dbReference>
<organism evidence="14 15">
    <name type="scientific">Ilumatobacter coccineus (strain NBRC 103263 / KCTC 29153 / YM16-304)</name>
    <dbReference type="NCBI Taxonomy" id="1313172"/>
    <lineage>
        <taxon>Bacteria</taxon>
        <taxon>Bacillati</taxon>
        <taxon>Actinomycetota</taxon>
        <taxon>Acidimicrobiia</taxon>
        <taxon>Acidimicrobiales</taxon>
        <taxon>Ilumatobacteraceae</taxon>
        <taxon>Ilumatobacter</taxon>
    </lineage>
</organism>
<evidence type="ECO:0000256" key="10">
    <source>
        <dbReference type="ARBA" id="ARBA00023125"/>
    </source>
</evidence>
<dbReference type="SUPFAM" id="SSF56719">
    <property type="entry name" value="Type II DNA topoisomerase"/>
    <property type="match status" value="1"/>
</dbReference>
<dbReference type="PANTHER" id="PTHR45866:SF1">
    <property type="entry name" value="DNA GYRASE SUBUNIT B, MITOCHONDRIAL"/>
    <property type="match status" value="1"/>
</dbReference>
<dbReference type="Pfam" id="PF02518">
    <property type="entry name" value="HATPase_c"/>
    <property type="match status" value="1"/>
</dbReference>
<evidence type="ECO:0000256" key="3">
    <source>
        <dbReference type="ARBA" id="ARBA00010708"/>
    </source>
</evidence>
<dbReference type="Gene3D" id="3.30.565.10">
    <property type="entry name" value="Histidine kinase-like ATPase, C-terminal domain"/>
    <property type="match status" value="1"/>
</dbReference>
<feature type="region of interest" description="Disordered" evidence="12">
    <location>
        <begin position="1"/>
        <end position="56"/>
    </location>
</feature>
<dbReference type="PROSITE" id="PS50880">
    <property type="entry name" value="TOPRIM"/>
    <property type="match status" value="1"/>
</dbReference>
<dbReference type="PANTHER" id="PTHR45866">
    <property type="entry name" value="DNA GYRASE/TOPOISOMERASE SUBUNIT B"/>
    <property type="match status" value="1"/>
</dbReference>
<evidence type="ECO:0000259" key="13">
    <source>
        <dbReference type="PROSITE" id="PS50880"/>
    </source>
</evidence>
<dbReference type="GO" id="GO:0046872">
    <property type="term" value="F:metal ion binding"/>
    <property type="evidence" value="ECO:0007669"/>
    <property type="project" value="UniProtKB-KW"/>
</dbReference>
<evidence type="ECO:0000256" key="9">
    <source>
        <dbReference type="ARBA" id="ARBA00023029"/>
    </source>
</evidence>
<sequence length="699" mass="76380">MSSDTAINELPNPDDDATTPIQRPVASDADVDEAGDDPADVAKAPRRKPQGDAAKTTADYDAAAITVLEGLDPVRKRPGMYIGSTGLTGLHHLIWEVVDNSVDEAMAGHCDRISITLTADGGCSVADNGRGIPIDPFTTGEHAGKSAAEVVLTVLHAGGKFGGDGYKVSGGLHGVGVSVVNALSTKLLIQVDRNGDRYEQTYADGGAPQNKMEKVGPTPKGERATGTTITFWPDPSIFQAEGVEFVARTVLERLQTMAFLNKGLIIDFTDERPEREQEITYQYKNGLVDFVKHLNATKDPLFSKVCQFEDEDDDGQMLDVAMQWNTGYHEGIHGYANGISTIEGGMHIEGFRSALTTTINKYAREKNLLKEKDANLTGDDVREGLTAIVSVKLREPQFEGQTKAKLGNVPMRSFVQKATNEMLAEWLQENPAEASKLVKKGVAAAQARAAAKNARNAIRRKTALSGAGMPDKLKDCQSKNADESELFIVEGDSAGGTAVDARHPYSQAILPIRGKILNVERARIDKMLKNNEIQALITAIGAGVGDEFDVEKARYHKVICLADADVDGSHIRTLLLTFFFRQMREMVEAGYCYIAQPPLYSTEVGKEKVYLKDDVAKAKFLEERPNHKKNFARLKGLGEMDWEELRATTMDPNTRTLLQVNVDEAARADEIMSTLMGDDVATRREFITTNARDVQNLDF</sequence>
<dbReference type="KEGG" id="aym:YM304_00060"/>
<keyword evidence="15" id="KW-1185">Reference proteome</keyword>
<keyword evidence="9" id="KW-0799">Topoisomerase</keyword>
<dbReference type="Proteomes" id="UP000011863">
    <property type="component" value="Chromosome"/>
</dbReference>
<evidence type="ECO:0000256" key="4">
    <source>
        <dbReference type="ARBA" id="ARBA00012895"/>
    </source>
</evidence>
<feature type="region of interest" description="Disordered" evidence="12">
    <location>
        <begin position="202"/>
        <end position="224"/>
    </location>
</feature>
<dbReference type="InterPro" id="IPR018522">
    <property type="entry name" value="TopoIIA_CS"/>
</dbReference>
<dbReference type="InterPro" id="IPR013506">
    <property type="entry name" value="Topo_IIA_bsu_dom2"/>
</dbReference>
<evidence type="ECO:0000256" key="2">
    <source>
        <dbReference type="ARBA" id="ARBA00001946"/>
    </source>
</evidence>
<dbReference type="GO" id="GO:0005524">
    <property type="term" value="F:ATP binding"/>
    <property type="evidence" value="ECO:0007669"/>
    <property type="project" value="UniProtKB-KW"/>
</dbReference>
<proteinExistence type="inferred from homology"/>
<dbReference type="SUPFAM" id="SSF55874">
    <property type="entry name" value="ATPase domain of HSP90 chaperone/DNA topoisomerase II/histidine kinase"/>
    <property type="match status" value="1"/>
</dbReference>
<dbReference type="Pfam" id="PF00204">
    <property type="entry name" value="DNA_gyraseB"/>
    <property type="match status" value="1"/>
</dbReference>
<dbReference type="NCBIfam" id="NF004189">
    <property type="entry name" value="PRK05644.1"/>
    <property type="match status" value="1"/>
</dbReference>
<dbReference type="PRINTS" id="PR01159">
    <property type="entry name" value="DNAGYRASEB"/>
</dbReference>
<dbReference type="InterPro" id="IPR013760">
    <property type="entry name" value="Topo_IIA-like_dom_sf"/>
</dbReference>
<evidence type="ECO:0000256" key="12">
    <source>
        <dbReference type="SAM" id="MobiDB-lite"/>
    </source>
</evidence>
<evidence type="ECO:0000256" key="11">
    <source>
        <dbReference type="ARBA" id="ARBA00023235"/>
    </source>
</evidence>
<gene>
    <name evidence="14" type="primary">gyrB</name>
    <name evidence="14" type="ORF">YM304_00060</name>
</gene>
<dbReference type="SMART" id="SM00433">
    <property type="entry name" value="TOP2c"/>
    <property type="match status" value="1"/>
</dbReference>
<dbReference type="InterPro" id="IPR036890">
    <property type="entry name" value="HATPase_C_sf"/>
</dbReference>
<dbReference type="PROSITE" id="PS00177">
    <property type="entry name" value="TOPOISOMERASE_II"/>
    <property type="match status" value="1"/>
</dbReference>
<dbReference type="InterPro" id="IPR006171">
    <property type="entry name" value="TOPRIM_dom"/>
</dbReference>
<dbReference type="InterPro" id="IPR003594">
    <property type="entry name" value="HATPase_dom"/>
</dbReference>
<dbReference type="FunFam" id="3.30.565.10:FF:000002">
    <property type="entry name" value="DNA gyrase subunit B"/>
    <property type="match status" value="1"/>
</dbReference>
<evidence type="ECO:0000256" key="8">
    <source>
        <dbReference type="ARBA" id="ARBA00022842"/>
    </source>
</evidence>
<name>A0A6C7DZK4_ILUCY</name>
<evidence type="ECO:0000313" key="14">
    <source>
        <dbReference type="EMBL" id="BAN00320.1"/>
    </source>
</evidence>
<dbReference type="Gene3D" id="3.30.230.10">
    <property type="match status" value="1"/>
</dbReference>
<feature type="compositionally biased region" description="Acidic residues" evidence="12">
    <location>
        <begin position="29"/>
        <end position="39"/>
    </location>
</feature>
<reference evidence="14 15" key="1">
    <citation type="journal article" date="2013" name="Int. J. Syst. Evol. Microbiol.">
        <title>Ilumatobacter nonamiense sp. nov. and Ilumatobacter coccineum sp. nov., isolated from seashore sand.</title>
        <authorList>
            <person name="Matsumoto A."/>
            <person name="Kasai H."/>
            <person name="Matsuo Y."/>
            <person name="Shizuri Y."/>
            <person name="Ichikawa N."/>
            <person name="Fujita N."/>
            <person name="Omura S."/>
            <person name="Takahashi Y."/>
        </authorList>
    </citation>
    <scope>NUCLEOTIDE SEQUENCE [LARGE SCALE GENOMIC DNA]</scope>
    <source>
        <strain evidence="15">NBRC 103263 / KCTC 29153 / YM16-304</strain>
    </source>
</reference>
<comment type="catalytic activity">
    <reaction evidence="1">
        <text>ATP-dependent breakage, passage and rejoining of double-stranded DNA.</text>
        <dbReference type="EC" id="5.6.2.2"/>
    </reaction>
</comment>
<evidence type="ECO:0000256" key="7">
    <source>
        <dbReference type="ARBA" id="ARBA00022840"/>
    </source>
</evidence>
<dbReference type="CDD" id="cd16928">
    <property type="entry name" value="HATPase_GyrB-like"/>
    <property type="match status" value="1"/>
</dbReference>
<dbReference type="CDD" id="cd00822">
    <property type="entry name" value="TopoII_Trans_DNA_gyrase"/>
    <property type="match status" value="1"/>
</dbReference>
<dbReference type="GO" id="GO:0003677">
    <property type="term" value="F:DNA binding"/>
    <property type="evidence" value="ECO:0007669"/>
    <property type="project" value="UniProtKB-KW"/>
</dbReference>
<keyword evidence="8" id="KW-0460">Magnesium</keyword>